<feature type="compositionally biased region" description="Basic and acidic residues" evidence="7">
    <location>
        <begin position="1519"/>
        <end position="1534"/>
    </location>
</feature>
<dbReference type="InterPro" id="IPR005635">
    <property type="entry name" value="Inner_centromere_prot_ARK-bd"/>
</dbReference>
<feature type="compositionally biased region" description="Polar residues" evidence="7">
    <location>
        <begin position="1555"/>
        <end position="1564"/>
    </location>
</feature>
<feature type="region of interest" description="Disordered" evidence="7">
    <location>
        <begin position="744"/>
        <end position="786"/>
    </location>
</feature>
<feature type="domain" description="Inner centromere protein ARK-binding" evidence="8">
    <location>
        <begin position="1571"/>
        <end position="1614"/>
    </location>
</feature>
<sequence length="1634" mass="182195">MSTLENLFMQIFDRRNWIINQLESQIDSYDQSLASNLLIHGIRPPSWLWNPAVSDPCNADAKELKKEELISGLLFPPPRPPIHLSANHACYRKQAFKEDNGQLSESLGMGTCSSNKCFIGGDASTAIPKGSINETELGQTWNRNGVPAPIPNPASYCVHVDTKISNMHFPSDQSTSNFASHSKPASKADNGQPSQTLVVETCSSSKCLATGDRSTPVCKGSINENELGQTGYANEVPELKNTPASGRIKVDANVSEMHLEPDKSLLKFPRSRSRQKALELRNSAKAEKKRCSLKENIAKDYSSRLTRSRTANEQLACVMDSPELKNHADSAKKSGVEVTRSRSTCYEPIRVDKSIALEEPLKCIGDVGLQQVAGPDVTGLSERAVDNGVFPSNDIADQQAHATEAVETKIMSNTLDASNSNCSGSKMASPNYDLYSSASRLPTDPMFLEPKQLTFIDMEECSLNQDDSPTLEEEKKRSLSEMRVLNKSPTVQQLAKEENVTKGFQLTNDFVRESSSPAQSSKQEAISEDIEETRDFAEELVLEEILHTTEVSSGEMKALKISTSAQSEKRLDFTEVEKIGRGVSSVPFTCKTSNLSPSSKNRTSFFLNQEIHGDALANSFPSSNVIADQTEVTADVPSSSQEVGGQSSLGSQLPQAENLNLLKIEMSPQIVSSIDQECKREIDVGCTLMLEAYELETAACDYLSKSTGTVFSDVDSRNSNILSEACETKLYDLVLDTPERSVLKQTATPKAGQTQNQRHRYHLRSSTSLDRNLGHSKLNGSSDAMKSQKLAKTIENPCEISWPMCKRRKTDSQSNNVFNTSPRVRIARPYMQQIHENNICQALGSSKNASEVVPEFQQLSSSREVDDEQLKVVIESSALEMHQKQKCYKTEGSELSPKFQSSDSTVQESEFESEDKAQHETSPVMTSTGITRQADGYSQGYSKEVGETMSEPNSVLDVKRQCDSDDGRDLVGNRLRHENLKSSEGIMEEMKSHMGDQDSFLSYSSSTSYNANLDFIGAEKSMPEFEGFSVGVPPETVVGSGINFDDLVHLDISSITKERTSVLDQLCRSSSVFTPLPHQSMKYKIHVTPDVYQSLPNGLLEHMNLQKTLFFNPDDGKGSEDDVPADVSGYTGSVVDASFLGRSYSDFMPSSSSFRFGWDVQKPAYTPPDGKVHQKIISKPTGYSSEKQVSLNPEFTCFRIDEDTSLDEVVDSVQEGTENISNKREALVDVTSEYHNSPTVVSAAGKFPYKDGIDSVNTESNSLGIHVGVNKKLQNGYCSDRRHKTEDKENHGSSMGGNGSRKAKEFPQKRFTRSKLSEKASEKKGSETFLERGCKHDNIVSNISSFIPLVQQKQAAAVLTGKRDIKVKALEAAEAAKRFEEKKEIERRMRKEAAKVERAKQENMRQLELKKKEEERKKKEVEMVARKRQREEEEKKEKERKRRCIEEARKHQRENDEKLRVEKELLRRKAADEERKRKELAEDTKKQQKRDKGKEEPGCRKRTEVEPKVAAGHAIHASYIREDHEMSEVQDHAAKVVSDSGNLHKANEGGIMDTEGNQEMQSYEMSPFQGSDDEDEDEEDNHMVEKKFIPPWARSKCLAQSLLSLQHIDPSEIFLRRRCFNSTEVLFPGKQKPL</sequence>
<feature type="compositionally biased region" description="Polar residues" evidence="7">
    <location>
        <begin position="171"/>
        <end position="180"/>
    </location>
</feature>
<feature type="region of interest" description="Disordered" evidence="7">
    <location>
        <begin position="1392"/>
        <end position="1581"/>
    </location>
</feature>
<keyword evidence="10" id="KW-1185">Reference proteome</keyword>
<gene>
    <name evidence="9" type="ORF">CKAN_02430300</name>
</gene>
<reference evidence="9 10" key="1">
    <citation type="journal article" date="2019" name="Nat. Plants">
        <title>Stout camphor tree genome fills gaps in understanding of flowering plant genome evolution.</title>
        <authorList>
            <person name="Chaw S.M."/>
            <person name="Liu Y.C."/>
            <person name="Wu Y.W."/>
            <person name="Wang H.Y."/>
            <person name="Lin C.I."/>
            <person name="Wu C.S."/>
            <person name="Ke H.M."/>
            <person name="Chang L.Y."/>
            <person name="Hsu C.Y."/>
            <person name="Yang H.T."/>
            <person name="Sudianto E."/>
            <person name="Hsu M.H."/>
            <person name="Wu K.P."/>
            <person name="Wang L.N."/>
            <person name="Leebens-Mack J.H."/>
            <person name="Tsai I.J."/>
        </authorList>
    </citation>
    <scope>NUCLEOTIDE SEQUENCE [LARGE SCALE GENOMIC DNA]</scope>
    <source>
        <strain evidence="10">cv. Chaw 1501</strain>
        <tissue evidence="9">Young leaves</tissue>
    </source>
</reference>
<keyword evidence="5" id="KW-0206">Cytoskeleton</keyword>
<evidence type="ECO:0000259" key="8">
    <source>
        <dbReference type="Pfam" id="PF03941"/>
    </source>
</evidence>
<feature type="compositionally biased region" description="Basic and acidic residues" evidence="7">
    <location>
        <begin position="1315"/>
        <end position="1328"/>
    </location>
</feature>
<dbReference type="Pfam" id="PF03941">
    <property type="entry name" value="INCENP_ARK-bind"/>
    <property type="match status" value="1"/>
</dbReference>
<dbReference type="GO" id="GO:0005819">
    <property type="term" value="C:spindle"/>
    <property type="evidence" value="ECO:0007669"/>
    <property type="project" value="UniProtKB-SubCell"/>
</dbReference>
<name>A0A3S4PUG1_9MAGN</name>
<feature type="compositionally biased region" description="Basic and acidic residues" evidence="7">
    <location>
        <begin position="1444"/>
        <end position="1507"/>
    </location>
</feature>
<evidence type="ECO:0000313" key="9">
    <source>
        <dbReference type="EMBL" id="RWR94984.1"/>
    </source>
</evidence>
<comment type="caution">
    <text evidence="9">The sequence shown here is derived from an EMBL/GenBank/DDBJ whole genome shotgun (WGS) entry which is preliminary data.</text>
</comment>
<evidence type="ECO:0000256" key="7">
    <source>
        <dbReference type="SAM" id="MobiDB-lite"/>
    </source>
</evidence>
<dbReference type="GO" id="GO:0005634">
    <property type="term" value="C:nucleus"/>
    <property type="evidence" value="ECO:0007669"/>
    <property type="project" value="UniProtKB-SubCell"/>
</dbReference>
<evidence type="ECO:0000256" key="1">
    <source>
        <dbReference type="ARBA" id="ARBA00004123"/>
    </source>
</evidence>
<feature type="region of interest" description="Disordered" evidence="7">
    <location>
        <begin position="632"/>
        <end position="651"/>
    </location>
</feature>
<feature type="compositionally biased region" description="Basic and acidic residues" evidence="7">
    <location>
        <begin position="1281"/>
        <end position="1291"/>
    </location>
</feature>
<proteinExistence type="inferred from homology"/>
<feature type="compositionally biased region" description="Basic and acidic residues" evidence="7">
    <location>
        <begin position="1392"/>
        <end position="1437"/>
    </location>
</feature>
<feature type="region of interest" description="Disordered" evidence="7">
    <location>
        <begin position="168"/>
        <end position="194"/>
    </location>
</feature>
<dbReference type="OrthoDB" id="681218at2759"/>
<dbReference type="STRING" id="337451.A0A3S4PUG1"/>
<organism evidence="9 10">
    <name type="scientific">Cinnamomum micranthum f. kanehirae</name>
    <dbReference type="NCBI Taxonomy" id="337451"/>
    <lineage>
        <taxon>Eukaryota</taxon>
        <taxon>Viridiplantae</taxon>
        <taxon>Streptophyta</taxon>
        <taxon>Embryophyta</taxon>
        <taxon>Tracheophyta</taxon>
        <taxon>Spermatophyta</taxon>
        <taxon>Magnoliopsida</taxon>
        <taxon>Magnoliidae</taxon>
        <taxon>Laurales</taxon>
        <taxon>Lauraceae</taxon>
        <taxon>Cinnamomum</taxon>
    </lineage>
</organism>
<evidence type="ECO:0000256" key="5">
    <source>
        <dbReference type="ARBA" id="ARBA00023212"/>
    </source>
</evidence>
<evidence type="ECO:0000256" key="2">
    <source>
        <dbReference type="ARBA" id="ARBA00004186"/>
    </source>
</evidence>
<feature type="compositionally biased region" description="Polar residues" evidence="7">
    <location>
        <begin position="898"/>
        <end position="908"/>
    </location>
</feature>
<evidence type="ECO:0000256" key="6">
    <source>
        <dbReference type="ARBA" id="ARBA00023242"/>
    </source>
</evidence>
<evidence type="ECO:0000256" key="3">
    <source>
        <dbReference type="ARBA" id="ARBA00010042"/>
    </source>
</evidence>
<evidence type="ECO:0000313" key="10">
    <source>
        <dbReference type="Proteomes" id="UP000283530"/>
    </source>
</evidence>
<feature type="region of interest" description="Disordered" evidence="7">
    <location>
        <begin position="889"/>
        <end position="925"/>
    </location>
</feature>
<feature type="region of interest" description="Disordered" evidence="7">
    <location>
        <begin position="1281"/>
        <end position="1328"/>
    </location>
</feature>
<comment type="subcellular location">
    <subcellularLocation>
        <location evidence="2">Cytoplasm</location>
        <location evidence="2">Cytoskeleton</location>
        <location evidence="2">Spindle</location>
    </subcellularLocation>
    <subcellularLocation>
        <location evidence="1">Nucleus</location>
    </subcellularLocation>
</comment>
<protein>
    <submittedName>
        <fullName evidence="9">Titin</fullName>
    </submittedName>
</protein>
<evidence type="ECO:0000256" key="4">
    <source>
        <dbReference type="ARBA" id="ARBA00022490"/>
    </source>
</evidence>
<dbReference type="InterPro" id="IPR050875">
    <property type="entry name" value="Troponin_I"/>
</dbReference>
<feature type="compositionally biased region" description="Polar residues" evidence="7">
    <location>
        <begin position="744"/>
        <end position="756"/>
    </location>
</feature>
<keyword evidence="6" id="KW-0539">Nucleus</keyword>
<keyword evidence="4" id="KW-0963">Cytoplasm</keyword>
<comment type="similarity">
    <text evidence="3">Belongs to the INCENP family.</text>
</comment>
<dbReference type="EMBL" id="QPKB01000011">
    <property type="protein sequence ID" value="RWR94984.1"/>
    <property type="molecule type" value="Genomic_DNA"/>
</dbReference>
<dbReference type="PANTHER" id="PTHR13738:SF1">
    <property type="entry name" value="TROPONIN I"/>
    <property type="match status" value="1"/>
</dbReference>
<feature type="compositionally biased region" description="Acidic residues" evidence="7">
    <location>
        <begin position="1571"/>
        <end position="1580"/>
    </location>
</feature>
<accession>A0A3S4PUG1</accession>
<dbReference type="PANTHER" id="PTHR13738">
    <property type="entry name" value="TROPONIN I"/>
    <property type="match status" value="1"/>
</dbReference>
<dbReference type="Proteomes" id="UP000283530">
    <property type="component" value="Unassembled WGS sequence"/>
</dbReference>